<reference evidence="1 2" key="1">
    <citation type="submission" date="2016-02" db="EMBL/GenBank/DDBJ databases">
        <title>Genome analysis of coral dinoflagellate symbionts highlights evolutionary adaptations to a symbiotic lifestyle.</title>
        <authorList>
            <person name="Aranda M."/>
            <person name="Li Y."/>
            <person name="Liew Y.J."/>
            <person name="Baumgarten S."/>
            <person name="Simakov O."/>
            <person name="Wilson M."/>
            <person name="Piel J."/>
            <person name="Ashoor H."/>
            <person name="Bougouffa S."/>
            <person name="Bajic V.B."/>
            <person name="Ryu T."/>
            <person name="Ravasi T."/>
            <person name="Bayer T."/>
            <person name="Micklem G."/>
            <person name="Kim H."/>
            <person name="Bhak J."/>
            <person name="Lajeunesse T.C."/>
            <person name="Voolstra C.R."/>
        </authorList>
    </citation>
    <scope>NUCLEOTIDE SEQUENCE [LARGE SCALE GENOMIC DNA]</scope>
    <source>
        <strain evidence="1 2">CCMP2467</strain>
    </source>
</reference>
<feature type="non-terminal residue" evidence="1">
    <location>
        <position position="205"/>
    </location>
</feature>
<dbReference type="AlphaFoldDB" id="A0A1Q9BWH7"/>
<evidence type="ECO:0000313" key="1">
    <source>
        <dbReference type="EMBL" id="OLP75058.1"/>
    </source>
</evidence>
<proteinExistence type="predicted"/>
<dbReference type="EMBL" id="LSRX01002848">
    <property type="protein sequence ID" value="OLP75058.1"/>
    <property type="molecule type" value="Genomic_DNA"/>
</dbReference>
<sequence length="205" mass="22437">MWVIVRPMLPQHPQEVLGNLQSHLHADIPEGMSFDLVPTEMVGGEHACYAYHTTPLGSQGVLSTLACLHHAPSAGLRGPHHSVRFGAMEALPPFPERLARLAAQQQAQLTRLSEVHLAAWEDALRGELVDRLRNLVHENFDNFRGNVQVDAQPFWMPVYEGKSDVSTGLDGFVQGDFHGRALAAAGRLPCSQDHSQGQITADTGE</sequence>
<gene>
    <name evidence="1" type="ORF">AK812_SmicGene45218</name>
</gene>
<dbReference type="Proteomes" id="UP000186817">
    <property type="component" value="Unassembled WGS sequence"/>
</dbReference>
<keyword evidence="2" id="KW-1185">Reference proteome</keyword>
<comment type="caution">
    <text evidence="1">The sequence shown here is derived from an EMBL/GenBank/DDBJ whole genome shotgun (WGS) entry which is preliminary data.</text>
</comment>
<protein>
    <submittedName>
        <fullName evidence="1">Uncharacterized protein</fullName>
    </submittedName>
</protein>
<name>A0A1Q9BWH7_SYMMI</name>
<organism evidence="1 2">
    <name type="scientific">Symbiodinium microadriaticum</name>
    <name type="common">Dinoflagellate</name>
    <name type="synonym">Zooxanthella microadriatica</name>
    <dbReference type="NCBI Taxonomy" id="2951"/>
    <lineage>
        <taxon>Eukaryota</taxon>
        <taxon>Sar</taxon>
        <taxon>Alveolata</taxon>
        <taxon>Dinophyceae</taxon>
        <taxon>Suessiales</taxon>
        <taxon>Symbiodiniaceae</taxon>
        <taxon>Symbiodinium</taxon>
    </lineage>
</organism>
<accession>A0A1Q9BWH7</accession>
<evidence type="ECO:0000313" key="2">
    <source>
        <dbReference type="Proteomes" id="UP000186817"/>
    </source>
</evidence>